<evidence type="ECO:0000313" key="3">
    <source>
        <dbReference type="EMBL" id="QNM00548.1"/>
    </source>
</evidence>
<feature type="region of interest" description="Disordered" evidence="1">
    <location>
        <begin position="59"/>
        <end position="81"/>
    </location>
</feature>
<feature type="transmembrane region" description="Helical" evidence="2">
    <location>
        <begin position="407"/>
        <end position="432"/>
    </location>
</feature>
<keyword evidence="2" id="KW-1133">Transmembrane helix</keyword>
<keyword evidence="2" id="KW-0472">Membrane</keyword>
<feature type="transmembrane region" description="Helical" evidence="2">
    <location>
        <begin position="189"/>
        <end position="210"/>
    </location>
</feature>
<evidence type="ECO:0000256" key="1">
    <source>
        <dbReference type="SAM" id="MobiDB-lite"/>
    </source>
</evidence>
<keyword evidence="2" id="KW-0812">Transmembrane</keyword>
<feature type="transmembrane region" description="Helical" evidence="2">
    <location>
        <begin position="329"/>
        <end position="351"/>
    </location>
</feature>
<protein>
    <recommendedName>
        <fullName evidence="5">Stage III sporulation protein AE</fullName>
    </recommendedName>
</protein>
<dbReference type="EMBL" id="CP060632">
    <property type="protein sequence ID" value="QNM00548.1"/>
    <property type="molecule type" value="Genomic_DNA"/>
</dbReference>
<dbReference type="AlphaFoldDB" id="A0A7G9FPR6"/>
<gene>
    <name evidence="3" type="ORF">H9Q76_04500</name>
</gene>
<feature type="transmembrane region" description="Helical" evidence="2">
    <location>
        <begin position="247"/>
        <end position="277"/>
    </location>
</feature>
<dbReference type="Proteomes" id="UP000515819">
    <property type="component" value="Chromosome"/>
</dbReference>
<name>A0A7G9FPR6_9FIRM</name>
<proteinExistence type="predicted"/>
<dbReference type="InterPro" id="IPR014194">
    <property type="entry name" value="Spore_III_AE"/>
</dbReference>
<accession>A0A7G9FPR6</accession>
<feature type="transmembrane region" description="Helical" evidence="2">
    <location>
        <begin position="217"/>
        <end position="235"/>
    </location>
</feature>
<evidence type="ECO:0000313" key="4">
    <source>
        <dbReference type="Proteomes" id="UP000515819"/>
    </source>
</evidence>
<feature type="transmembrane region" description="Helical" evidence="2">
    <location>
        <begin position="363"/>
        <end position="387"/>
    </location>
</feature>
<dbReference type="RefSeq" id="WP_249321719.1">
    <property type="nucleotide sequence ID" value="NZ_CP060632.1"/>
</dbReference>
<sequence length="441" mass="47584">MSLRTTHTTTYFTCRWLVVVLAIFFFADIHVLPARAQELPEATTGTTQELDGQATTIEATQEQSGQVATTETTQESYNSQTITESGQQTNVIYDSIFDELNLEEVERALQQQGIQTAMPITEMVKKQVEGDNKSVLSALLATISSVFFGELSQNKGLLLELVGIVLIGSIFVNLSNSFAGGFISENGFYITYMLMTSLLLTSFSMAYSITLAALDKVLVAVRLLVPAFLLVLQFIGHATTAGGTYNLVLVGIWLIQAVIIRLVLPLIEFYVIVALVNNLQKEDSFSKLCELVQSLIKWILRTIIVVVIGLNVIKGLLEPQMDILGKTAVNRALTAIPGSVVSVLAGTYLACGMIVKNSIGITGILILSGICLIPIIKLFLLMFTVRITTALIQPMGDKRYVDGTTALANGIGMLMQALASALVLFIITLAIMSGATNGIGG</sequence>
<keyword evidence="4" id="KW-1185">Reference proteome</keyword>
<evidence type="ECO:0008006" key="5">
    <source>
        <dbReference type="Google" id="ProtNLM"/>
    </source>
</evidence>
<dbReference type="Pfam" id="PF09546">
    <property type="entry name" value="Spore_III_AE"/>
    <property type="match status" value="1"/>
</dbReference>
<evidence type="ECO:0000256" key="2">
    <source>
        <dbReference type="SAM" id="Phobius"/>
    </source>
</evidence>
<dbReference type="KEGG" id="wcp:H9Q76_04500"/>
<reference evidence="3 4" key="1">
    <citation type="submission" date="2020-08" db="EMBL/GenBank/DDBJ databases">
        <authorList>
            <person name="Liu C."/>
            <person name="Sun Q."/>
        </authorList>
    </citation>
    <scope>NUCLEOTIDE SEQUENCE [LARGE SCALE GENOMIC DNA]</scope>
    <source>
        <strain evidence="3 4">NSJ-4</strain>
    </source>
</reference>
<feature type="transmembrane region" description="Helical" evidence="2">
    <location>
        <begin position="298"/>
        <end position="317"/>
    </location>
</feature>
<feature type="transmembrane region" description="Helical" evidence="2">
    <location>
        <begin position="158"/>
        <end position="183"/>
    </location>
</feature>
<feature type="transmembrane region" description="Helical" evidence="2">
    <location>
        <begin position="12"/>
        <end position="32"/>
    </location>
</feature>
<feature type="transmembrane region" description="Helical" evidence="2">
    <location>
        <begin position="134"/>
        <end position="151"/>
    </location>
</feature>
<organism evidence="3 4">
    <name type="scientific">Wujia chipingensis</name>
    <dbReference type="NCBI Taxonomy" id="2763670"/>
    <lineage>
        <taxon>Bacteria</taxon>
        <taxon>Bacillati</taxon>
        <taxon>Bacillota</taxon>
        <taxon>Clostridia</taxon>
        <taxon>Lachnospirales</taxon>
        <taxon>Lachnospiraceae</taxon>
        <taxon>Wujia</taxon>
    </lineage>
</organism>